<gene>
    <name evidence="2" type="ORF">rosmuc_02622</name>
</gene>
<dbReference type="PATRIC" id="fig|1288298.3.peg.2636"/>
<keyword evidence="1" id="KW-1133">Transmembrane helix</keyword>
<feature type="transmembrane region" description="Helical" evidence="1">
    <location>
        <begin position="37"/>
        <end position="55"/>
    </location>
</feature>
<comment type="caution">
    <text evidence="2">The sequence shown here is derived from an EMBL/GenBank/DDBJ whole genome shotgun (WGS) entry which is preliminary data.</text>
</comment>
<proteinExistence type="predicted"/>
<dbReference type="AlphaFoldDB" id="A0A0A0HMF6"/>
<organism evidence="2 3">
    <name type="scientific">Roseovarius mucosus DSM 17069</name>
    <dbReference type="NCBI Taxonomy" id="1288298"/>
    <lineage>
        <taxon>Bacteria</taxon>
        <taxon>Pseudomonadati</taxon>
        <taxon>Pseudomonadota</taxon>
        <taxon>Alphaproteobacteria</taxon>
        <taxon>Rhodobacterales</taxon>
        <taxon>Roseobacteraceae</taxon>
        <taxon>Roseovarius</taxon>
    </lineage>
</organism>
<evidence type="ECO:0000256" key="1">
    <source>
        <dbReference type="SAM" id="Phobius"/>
    </source>
</evidence>
<keyword evidence="1" id="KW-0812">Transmembrane</keyword>
<reference evidence="2 3" key="1">
    <citation type="submission" date="2013-01" db="EMBL/GenBank/DDBJ databases">
        <authorList>
            <person name="Fiebig A."/>
            <person name="Goeker M."/>
            <person name="Klenk H.-P.P."/>
        </authorList>
    </citation>
    <scope>NUCLEOTIDE SEQUENCE [LARGE SCALE GENOMIC DNA]</scope>
    <source>
        <strain evidence="2 3">DSM 17069</strain>
    </source>
</reference>
<keyword evidence="1" id="KW-0472">Membrane</keyword>
<name>A0A0A0HMF6_9RHOB</name>
<accession>A0A0A0HMF6</accession>
<sequence>MFLELIATFAVGIGAAGTALVVGHLSRGRLPRYSAPFAAGIAMLCYVVWSEYTWANRTLSTLPDSVEVVSAVEESKPWKPWSYIVPQVTRMMVLDRAGVQTNPAAPEILLADIYLFGRWAAPMMRPQLVDCAKAARADVSEVALADPSQAEWIAVGLEDPVIEALCQS</sequence>
<dbReference type="eggNOG" id="ENOG5032P1D">
    <property type="taxonomic scope" value="Bacteria"/>
</dbReference>
<evidence type="ECO:0000313" key="3">
    <source>
        <dbReference type="Proteomes" id="UP000030021"/>
    </source>
</evidence>
<dbReference type="EMBL" id="AONH01000014">
    <property type="protein sequence ID" value="KGM87308.1"/>
    <property type="molecule type" value="Genomic_DNA"/>
</dbReference>
<dbReference type="STRING" id="215743.ROSMUCSMR3_02648"/>
<dbReference type="RefSeq" id="WP_037274219.1">
    <property type="nucleotide sequence ID" value="NZ_KN293981.1"/>
</dbReference>
<protein>
    <submittedName>
        <fullName evidence="2">Uncharacterized protein</fullName>
    </submittedName>
</protein>
<dbReference type="OrthoDB" id="8601734at2"/>
<evidence type="ECO:0000313" key="2">
    <source>
        <dbReference type="EMBL" id="KGM87308.1"/>
    </source>
</evidence>
<dbReference type="HOGENOM" id="CLU_133118_0_0_5"/>
<dbReference type="Proteomes" id="UP000030021">
    <property type="component" value="Unassembled WGS sequence"/>
</dbReference>
<feature type="transmembrane region" description="Helical" evidence="1">
    <location>
        <begin position="6"/>
        <end position="25"/>
    </location>
</feature>